<evidence type="ECO:0000313" key="1">
    <source>
        <dbReference type="EMBL" id="SVC10180.1"/>
    </source>
</evidence>
<dbReference type="EMBL" id="UINC01073640">
    <property type="protein sequence ID" value="SVC10180.1"/>
    <property type="molecule type" value="Genomic_DNA"/>
</dbReference>
<protein>
    <submittedName>
        <fullName evidence="1">Uncharacterized protein</fullName>
    </submittedName>
</protein>
<proteinExistence type="predicted"/>
<feature type="non-terminal residue" evidence="1">
    <location>
        <position position="82"/>
    </location>
</feature>
<accession>A0A382JDF5</accession>
<dbReference type="AlphaFoldDB" id="A0A382JDF5"/>
<name>A0A382JDF5_9ZZZZ</name>
<organism evidence="1">
    <name type="scientific">marine metagenome</name>
    <dbReference type="NCBI Taxonomy" id="408172"/>
    <lineage>
        <taxon>unclassified sequences</taxon>
        <taxon>metagenomes</taxon>
        <taxon>ecological metagenomes</taxon>
    </lineage>
</organism>
<gene>
    <name evidence="1" type="ORF">METZ01_LOCUS263034</name>
</gene>
<reference evidence="1" key="1">
    <citation type="submission" date="2018-05" db="EMBL/GenBank/DDBJ databases">
        <authorList>
            <person name="Lanie J.A."/>
            <person name="Ng W.-L."/>
            <person name="Kazmierczak K.M."/>
            <person name="Andrzejewski T.M."/>
            <person name="Davidsen T.M."/>
            <person name="Wayne K.J."/>
            <person name="Tettelin H."/>
            <person name="Glass J.I."/>
            <person name="Rusch D."/>
            <person name="Podicherti R."/>
            <person name="Tsui H.-C.T."/>
            <person name="Winkler M.E."/>
        </authorList>
    </citation>
    <scope>NUCLEOTIDE SEQUENCE</scope>
</reference>
<sequence length="82" mass="9167">MKNFRLTILLLISSFISFEIFSDEPTTTVIGDVEATEVNHSEAFNQMKKMLGKWEGKTTQYTGSVIDTNSEFRLVSGGNTIT</sequence>